<name>A0A4R8GTF8_9FIRM</name>
<evidence type="ECO:0000313" key="4">
    <source>
        <dbReference type="Proteomes" id="UP000295832"/>
    </source>
</evidence>
<dbReference type="EMBL" id="SOEG01000018">
    <property type="protein sequence ID" value="TDX49319.1"/>
    <property type="molecule type" value="Genomic_DNA"/>
</dbReference>
<dbReference type="Gene3D" id="4.10.860.10">
    <property type="entry name" value="UVR domain"/>
    <property type="match status" value="1"/>
</dbReference>
<dbReference type="SUPFAM" id="SSF46600">
    <property type="entry name" value="C-terminal UvrC-binding domain of UvrB"/>
    <property type="match status" value="1"/>
</dbReference>
<reference evidence="3 4" key="1">
    <citation type="submission" date="2019-03" db="EMBL/GenBank/DDBJ databases">
        <title>Subsurface microbial communities from deep shales in Ohio and West Virginia, USA.</title>
        <authorList>
            <person name="Wrighton K."/>
        </authorList>
    </citation>
    <scope>NUCLEOTIDE SEQUENCE [LARGE SCALE GENOMIC DNA]</scope>
    <source>
        <strain evidence="3 4">MSL 6dP</strain>
    </source>
</reference>
<dbReference type="AlphaFoldDB" id="A0A4R8GTF8"/>
<comment type="caution">
    <text evidence="3">The sequence shown here is derived from an EMBL/GenBank/DDBJ whole genome shotgun (WGS) entry which is preliminary data.</text>
</comment>
<dbReference type="GO" id="GO:0016301">
    <property type="term" value="F:kinase activity"/>
    <property type="evidence" value="ECO:0007669"/>
    <property type="project" value="UniProtKB-KW"/>
</dbReference>
<accession>A0A4R8GTF8</accession>
<dbReference type="InterPro" id="IPR036876">
    <property type="entry name" value="UVR_dom_sf"/>
</dbReference>
<dbReference type="InterPro" id="IPR025542">
    <property type="entry name" value="YacH"/>
</dbReference>
<evidence type="ECO:0000259" key="2">
    <source>
        <dbReference type="PROSITE" id="PS50151"/>
    </source>
</evidence>
<feature type="domain" description="UVR" evidence="2">
    <location>
        <begin position="130"/>
        <end position="165"/>
    </location>
</feature>
<dbReference type="GO" id="GO:0008270">
    <property type="term" value="F:zinc ion binding"/>
    <property type="evidence" value="ECO:0007669"/>
    <property type="project" value="TreeGrafter"/>
</dbReference>
<dbReference type="GO" id="GO:1990170">
    <property type="term" value="P:stress response to cadmium ion"/>
    <property type="evidence" value="ECO:0007669"/>
    <property type="project" value="TreeGrafter"/>
</dbReference>
<dbReference type="GO" id="GO:1990169">
    <property type="term" value="P:stress response to copper ion"/>
    <property type="evidence" value="ECO:0007669"/>
    <property type="project" value="TreeGrafter"/>
</dbReference>
<keyword evidence="4" id="KW-1185">Reference proteome</keyword>
<evidence type="ECO:0000256" key="1">
    <source>
        <dbReference type="SAM" id="Coils"/>
    </source>
</evidence>
<dbReference type="PANTHER" id="PTHR38430">
    <property type="entry name" value="PROTEIN-ARGININE KINASE ACTIVATOR PROTEIN"/>
    <property type="match status" value="1"/>
</dbReference>
<dbReference type="GO" id="GO:0046870">
    <property type="term" value="F:cadmium ion binding"/>
    <property type="evidence" value="ECO:0007669"/>
    <property type="project" value="TreeGrafter"/>
</dbReference>
<dbReference type="RefSeq" id="WP_018249390.1">
    <property type="nucleotide sequence ID" value="NZ_SOEG01000018.1"/>
</dbReference>
<dbReference type="STRING" id="926561.GCA_000379025_02225"/>
<dbReference type="Pfam" id="PF02151">
    <property type="entry name" value="UVR"/>
    <property type="match status" value="1"/>
</dbReference>
<dbReference type="GO" id="GO:0005507">
    <property type="term" value="F:copper ion binding"/>
    <property type="evidence" value="ECO:0007669"/>
    <property type="project" value="TreeGrafter"/>
</dbReference>
<dbReference type="Proteomes" id="UP000295832">
    <property type="component" value="Unassembled WGS sequence"/>
</dbReference>
<gene>
    <name evidence="3" type="ORF">C7959_11873</name>
</gene>
<organism evidence="3 4">
    <name type="scientific">Orenia marismortui</name>
    <dbReference type="NCBI Taxonomy" id="46469"/>
    <lineage>
        <taxon>Bacteria</taxon>
        <taxon>Bacillati</taxon>
        <taxon>Bacillota</taxon>
        <taxon>Clostridia</taxon>
        <taxon>Halanaerobiales</taxon>
        <taxon>Halobacteroidaceae</taxon>
        <taxon>Orenia</taxon>
    </lineage>
</organism>
<feature type="coiled-coil region" evidence="1">
    <location>
        <begin position="126"/>
        <end position="165"/>
    </location>
</feature>
<keyword evidence="3" id="KW-0808">Transferase</keyword>
<evidence type="ECO:0000313" key="3">
    <source>
        <dbReference type="EMBL" id="TDX49319.1"/>
    </source>
</evidence>
<dbReference type="PROSITE" id="PS50151">
    <property type="entry name" value="UVR"/>
    <property type="match status" value="1"/>
</dbReference>
<dbReference type="PIRSF" id="PIRSF015034">
    <property type="entry name" value="YacH"/>
    <property type="match status" value="1"/>
</dbReference>
<dbReference type="GO" id="GO:0050897">
    <property type="term" value="F:cobalt ion binding"/>
    <property type="evidence" value="ECO:0007669"/>
    <property type="project" value="TreeGrafter"/>
</dbReference>
<sequence>MLCENCQELDAKVHVSKIVNGKKEEIYLCEECAQINNNLDLGLDFSFNNLLTGLLNNQFHPHKINFTDKQISCDFCGLSYDKFTKRGRLGCNKCYSSFEEKIDKVLQRIHGTNEHTGKIPKRSGEKVKIIRQIEKLKKQIDQAVEKEEFEKAAEIRDEIKRLKGKIGE</sequence>
<keyword evidence="3" id="KW-0418">Kinase</keyword>
<dbReference type="PANTHER" id="PTHR38430:SF1">
    <property type="entry name" value="PROTEIN-ARGININE KINASE ACTIVATOR PROTEIN"/>
    <property type="match status" value="1"/>
</dbReference>
<protein>
    <submittedName>
        <fullName evidence="3">Protein arginine kinase activator</fullName>
    </submittedName>
</protein>
<proteinExistence type="predicted"/>
<keyword evidence="1" id="KW-0175">Coiled coil</keyword>
<dbReference type="InterPro" id="IPR001943">
    <property type="entry name" value="UVR_dom"/>
</dbReference>